<evidence type="ECO:0000256" key="1">
    <source>
        <dbReference type="SAM" id="Phobius"/>
    </source>
</evidence>
<accession>A0A0M9AB06</accession>
<sequence>MTGYQSKNGQLLESLDENCLRGYNTDCEIKIKTTQSKKDIFFLFIQTYVASSPIFVPHLTINELPFMMKTMKIEKERVALKSRHKLNIIECLREKARNIILEKCAISESVLDIEDEKTARLVHQYDSISARRARLREVSRRCLKLQDLFSYIRADIRKSAHVEKESQYDVRDSVTKNSTTKGEIG</sequence>
<dbReference type="AlphaFoldDB" id="A0A0M9AB06"/>
<gene>
    <name evidence="2" type="ORF">WN51_03862</name>
</gene>
<reference evidence="2 3" key="1">
    <citation type="submission" date="2015-07" db="EMBL/GenBank/DDBJ databases">
        <title>The genome of Melipona quadrifasciata.</title>
        <authorList>
            <person name="Pan H."/>
            <person name="Kapheim K."/>
        </authorList>
    </citation>
    <scope>NUCLEOTIDE SEQUENCE [LARGE SCALE GENOMIC DNA]</scope>
    <source>
        <strain evidence="2">0111107301</strain>
        <tissue evidence="2">Whole body</tissue>
    </source>
</reference>
<dbReference type="EMBL" id="KQ435697">
    <property type="protein sequence ID" value="KOX80800.1"/>
    <property type="molecule type" value="Genomic_DNA"/>
</dbReference>
<proteinExistence type="predicted"/>
<name>A0A0M9AB06_9HYME</name>
<keyword evidence="1" id="KW-0812">Transmembrane</keyword>
<feature type="transmembrane region" description="Helical" evidence="1">
    <location>
        <begin position="40"/>
        <end position="61"/>
    </location>
</feature>
<evidence type="ECO:0000313" key="2">
    <source>
        <dbReference type="EMBL" id="KOX80800.1"/>
    </source>
</evidence>
<organism evidence="2 3">
    <name type="scientific">Melipona quadrifasciata</name>
    <dbReference type="NCBI Taxonomy" id="166423"/>
    <lineage>
        <taxon>Eukaryota</taxon>
        <taxon>Metazoa</taxon>
        <taxon>Ecdysozoa</taxon>
        <taxon>Arthropoda</taxon>
        <taxon>Hexapoda</taxon>
        <taxon>Insecta</taxon>
        <taxon>Pterygota</taxon>
        <taxon>Neoptera</taxon>
        <taxon>Endopterygota</taxon>
        <taxon>Hymenoptera</taxon>
        <taxon>Apocrita</taxon>
        <taxon>Aculeata</taxon>
        <taxon>Apoidea</taxon>
        <taxon>Anthophila</taxon>
        <taxon>Apidae</taxon>
        <taxon>Melipona</taxon>
    </lineage>
</organism>
<keyword evidence="3" id="KW-1185">Reference proteome</keyword>
<protein>
    <submittedName>
        <fullName evidence="2">Uncharacterized protein</fullName>
    </submittedName>
</protein>
<dbReference type="Proteomes" id="UP000053105">
    <property type="component" value="Unassembled WGS sequence"/>
</dbReference>
<keyword evidence="1" id="KW-0472">Membrane</keyword>
<evidence type="ECO:0000313" key="3">
    <source>
        <dbReference type="Proteomes" id="UP000053105"/>
    </source>
</evidence>
<keyword evidence="1" id="KW-1133">Transmembrane helix</keyword>